<dbReference type="Gramene" id="PNT74282">
    <property type="protein sequence ID" value="PNT74282"/>
    <property type="gene ID" value="BRADI_1g11971v3"/>
</dbReference>
<evidence type="ECO:0000313" key="2">
    <source>
        <dbReference type="EMBL" id="PNT74282.1"/>
    </source>
</evidence>
<feature type="compositionally biased region" description="Polar residues" evidence="1">
    <location>
        <begin position="1"/>
        <end position="11"/>
    </location>
</feature>
<reference evidence="2" key="2">
    <citation type="submission" date="2017-06" db="EMBL/GenBank/DDBJ databases">
        <title>WGS assembly of Brachypodium distachyon.</title>
        <authorList>
            <consortium name="The International Brachypodium Initiative"/>
            <person name="Lucas S."/>
            <person name="Harmon-Smith M."/>
            <person name="Lail K."/>
            <person name="Tice H."/>
            <person name="Grimwood J."/>
            <person name="Bruce D."/>
            <person name="Barry K."/>
            <person name="Shu S."/>
            <person name="Lindquist E."/>
            <person name="Wang M."/>
            <person name="Pitluck S."/>
            <person name="Vogel J.P."/>
            <person name="Garvin D.F."/>
            <person name="Mockler T.C."/>
            <person name="Schmutz J."/>
            <person name="Rokhsar D."/>
            <person name="Bevan M.W."/>
        </authorList>
    </citation>
    <scope>NUCLEOTIDE SEQUENCE</scope>
    <source>
        <strain evidence="2">Bd21</strain>
    </source>
</reference>
<dbReference type="AlphaFoldDB" id="A0A2K2DJ26"/>
<reference evidence="3" key="3">
    <citation type="submission" date="2018-08" db="UniProtKB">
        <authorList>
            <consortium name="EnsemblPlants"/>
        </authorList>
    </citation>
    <scope>IDENTIFICATION</scope>
    <source>
        <strain evidence="3">cv. Bd21</strain>
    </source>
</reference>
<evidence type="ECO:0000313" key="4">
    <source>
        <dbReference type="Proteomes" id="UP000008810"/>
    </source>
</evidence>
<evidence type="ECO:0000256" key="1">
    <source>
        <dbReference type="SAM" id="MobiDB-lite"/>
    </source>
</evidence>
<feature type="compositionally biased region" description="Basic residues" evidence="1">
    <location>
        <begin position="17"/>
        <end position="28"/>
    </location>
</feature>
<proteinExistence type="predicted"/>
<keyword evidence="4" id="KW-1185">Reference proteome</keyword>
<evidence type="ECO:0000313" key="3">
    <source>
        <dbReference type="EnsemblPlants" id="PNT74282"/>
    </source>
</evidence>
<reference evidence="2 3" key="1">
    <citation type="journal article" date="2010" name="Nature">
        <title>Genome sequencing and analysis of the model grass Brachypodium distachyon.</title>
        <authorList>
            <consortium name="International Brachypodium Initiative"/>
        </authorList>
    </citation>
    <scope>NUCLEOTIDE SEQUENCE [LARGE SCALE GENOMIC DNA]</scope>
    <source>
        <strain evidence="2 3">Bd21</strain>
    </source>
</reference>
<accession>A0A2K2DJ26</accession>
<feature type="compositionally biased region" description="Basic and acidic residues" evidence="1">
    <location>
        <begin position="38"/>
        <end position="51"/>
    </location>
</feature>
<protein>
    <submittedName>
        <fullName evidence="2 3">Uncharacterized protein</fullName>
    </submittedName>
</protein>
<dbReference type="InParanoid" id="A0A2K2DJ26"/>
<dbReference type="EMBL" id="CM000880">
    <property type="protein sequence ID" value="PNT74282.1"/>
    <property type="molecule type" value="Genomic_DNA"/>
</dbReference>
<gene>
    <name evidence="2" type="ORF">BRADI_1g11971v3</name>
</gene>
<name>A0A2K2DJ26_BRADI</name>
<feature type="region of interest" description="Disordered" evidence="1">
    <location>
        <begin position="1"/>
        <end position="79"/>
    </location>
</feature>
<feature type="compositionally biased region" description="Basic residues" evidence="1">
    <location>
        <begin position="52"/>
        <end position="61"/>
    </location>
</feature>
<sequence>MLYKSTKTNISRAVHSLSKRSKHLRRVPRTCQQHSKLKAGEEELRRDDPRAKPKRSLRFQKKGQQEPCTHQPKPNGHTRRLTWAAYRIVSPLLGSLDRTGRRRRFHLPVYGPSHLTRSWTLSSHLWGTARVFYR</sequence>
<organism evidence="2">
    <name type="scientific">Brachypodium distachyon</name>
    <name type="common">Purple false brome</name>
    <name type="synonym">Trachynia distachya</name>
    <dbReference type="NCBI Taxonomy" id="15368"/>
    <lineage>
        <taxon>Eukaryota</taxon>
        <taxon>Viridiplantae</taxon>
        <taxon>Streptophyta</taxon>
        <taxon>Embryophyta</taxon>
        <taxon>Tracheophyta</taxon>
        <taxon>Spermatophyta</taxon>
        <taxon>Magnoliopsida</taxon>
        <taxon>Liliopsida</taxon>
        <taxon>Poales</taxon>
        <taxon>Poaceae</taxon>
        <taxon>BOP clade</taxon>
        <taxon>Pooideae</taxon>
        <taxon>Stipodae</taxon>
        <taxon>Brachypodieae</taxon>
        <taxon>Brachypodium</taxon>
    </lineage>
</organism>
<dbReference type="Proteomes" id="UP000008810">
    <property type="component" value="Chromosome 1"/>
</dbReference>
<dbReference type="EnsemblPlants" id="PNT74282">
    <property type="protein sequence ID" value="PNT74282"/>
    <property type="gene ID" value="BRADI_1g11971v3"/>
</dbReference>